<dbReference type="Proteomes" id="UP000697107">
    <property type="component" value="Unassembled WGS sequence"/>
</dbReference>
<dbReference type="VEuPathDB" id="FungiDB:PC110_g23441"/>
<evidence type="ECO:0000313" key="10">
    <source>
        <dbReference type="EMBL" id="KAG2956730.1"/>
    </source>
</evidence>
<evidence type="ECO:0000256" key="1">
    <source>
        <dbReference type="ARBA" id="ARBA00022723"/>
    </source>
</evidence>
<evidence type="ECO:0000259" key="6">
    <source>
        <dbReference type="PROSITE" id="PS50808"/>
    </source>
</evidence>
<protein>
    <recommendedName>
        <fullName evidence="6">BED-type domain-containing protein</fullName>
    </recommendedName>
</protein>
<evidence type="ECO:0000313" key="11">
    <source>
        <dbReference type="EMBL" id="KAG3199690.1"/>
    </source>
</evidence>
<reference evidence="9" key="1">
    <citation type="submission" date="2018-10" db="EMBL/GenBank/DDBJ databases">
        <title>Effector identification in a new, highly contiguous assembly of the strawberry crown rot pathogen Phytophthora cactorum.</title>
        <authorList>
            <person name="Armitage A.D."/>
            <person name="Nellist C.F."/>
            <person name="Bates H."/>
            <person name="Vickerstaff R.J."/>
            <person name="Harrison R.J."/>
        </authorList>
    </citation>
    <scope>NUCLEOTIDE SEQUENCE</scope>
    <source>
        <strain evidence="7">15-7</strain>
        <strain evidence="8">4032</strain>
        <strain evidence="9">4040</strain>
        <strain evidence="10">P415</strain>
        <strain evidence="11">P421</strain>
    </source>
</reference>
<evidence type="ECO:0000313" key="12">
    <source>
        <dbReference type="Proteomes" id="UP000736787"/>
    </source>
</evidence>
<dbReference type="Proteomes" id="UP000774804">
    <property type="component" value="Unassembled WGS sequence"/>
</dbReference>
<dbReference type="Proteomes" id="UP000735874">
    <property type="component" value="Unassembled WGS sequence"/>
</dbReference>
<evidence type="ECO:0000256" key="3">
    <source>
        <dbReference type="ARBA" id="ARBA00022833"/>
    </source>
</evidence>
<feature type="domain" description="BED-type" evidence="6">
    <location>
        <begin position="61"/>
        <end position="112"/>
    </location>
</feature>
<dbReference type="AlphaFoldDB" id="A0A8T1JFT0"/>
<evidence type="ECO:0000313" key="9">
    <source>
        <dbReference type="EMBL" id="KAG2877828.1"/>
    </source>
</evidence>
<dbReference type="EMBL" id="RCML01002920">
    <property type="protein sequence ID" value="KAG2956730.1"/>
    <property type="molecule type" value="Genomic_DNA"/>
</dbReference>
<evidence type="ECO:0000256" key="5">
    <source>
        <dbReference type="SAM" id="MobiDB-lite"/>
    </source>
</evidence>
<dbReference type="GO" id="GO:0008270">
    <property type="term" value="F:zinc ion binding"/>
    <property type="evidence" value="ECO:0007669"/>
    <property type="project" value="UniProtKB-KW"/>
</dbReference>
<name>A0A8T1JFT0_9STRA</name>
<dbReference type="GO" id="GO:0003677">
    <property type="term" value="F:DNA binding"/>
    <property type="evidence" value="ECO:0007669"/>
    <property type="project" value="InterPro"/>
</dbReference>
<dbReference type="EMBL" id="RCMG01002739">
    <property type="protein sequence ID" value="KAG2806858.1"/>
    <property type="molecule type" value="Genomic_DNA"/>
</dbReference>
<keyword evidence="2 4" id="KW-0863">Zinc-finger</keyword>
<dbReference type="EMBL" id="RCMI01002952">
    <property type="protein sequence ID" value="KAG2874153.1"/>
    <property type="molecule type" value="Genomic_DNA"/>
</dbReference>
<dbReference type="EMBL" id="RCMV01003164">
    <property type="protein sequence ID" value="KAG3199690.1"/>
    <property type="molecule type" value="Genomic_DNA"/>
</dbReference>
<dbReference type="PROSITE" id="PS50808">
    <property type="entry name" value="ZF_BED"/>
    <property type="match status" value="1"/>
</dbReference>
<gene>
    <name evidence="7" type="ORF">PC113_g24093</name>
    <name evidence="8" type="ORF">PC115_g24215</name>
    <name evidence="9" type="ORF">PC117_g27015</name>
    <name evidence="10" type="ORF">PC118_g24339</name>
    <name evidence="11" type="ORF">PC129_g24019</name>
</gene>
<proteinExistence type="predicted"/>
<keyword evidence="3" id="KW-0862">Zinc</keyword>
<keyword evidence="1" id="KW-0479">Metal-binding</keyword>
<organism evidence="9 12">
    <name type="scientific">Phytophthora cactorum</name>
    <dbReference type="NCBI Taxonomy" id="29920"/>
    <lineage>
        <taxon>Eukaryota</taxon>
        <taxon>Sar</taxon>
        <taxon>Stramenopiles</taxon>
        <taxon>Oomycota</taxon>
        <taxon>Peronosporomycetes</taxon>
        <taxon>Peronosporales</taxon>
        <taxon>Peronosporaceae</taxon>
        <taxon>Phytophthora</taxon>
    </lineage>
</organism>
<evidence type="ECO:0000313" key="8">
    <source>
        <dbReference type="EMBL" id="KAG2874153.1"/>
    </source>
</evidence>
<dbReference type="InterPro" id="IPR003656">
    <property type="entry name" value="Znf_BED"/>
</dbReference>
<comment type="caution">
    <text evidence="9">The sequence shown here is derived from an EMBL/GenBank/DDBJ whole genome shotgun (WGS) entry which is preliminary data.</text>
</comment>
<evidence type="ECO:0000313" key="7">
    <source>
        <dbReference type="EMBL" id="KAG2806858.1"/>
    </source>
</evidence>
<feature type="region of interest" description="Disordered" evidence="5">
    <location>
        <begin position="1"/>
        <end position="62"/>
    </location>
</feature>
<evidence type="ECO:0000256" key="2">
    <source>
        <dbReference type="ARBA" id="ARBA00022771"/>
    </source>
</evidence>
<dbReference type="Proteomes" id="UP000736787">
    <property type="component" value="Unassembled WGS sequence"/>
</dbReference>
<accession>A0A8T1JFT0</accession>
<evidence type="ECO:0000256" key="4">
    <source>
        <dbReference type="PROSITE-ProRule" id="PRU00027"/>
    </source>
</evidence>
<sequence>MPIELASSPGSCPQTVPSSFQLVPDASDGLSPDVATTPQDNEVVGRKRNPKYLQPPAKKGRRKDPVWDDVIVADDIVSCKKCEKIIHQLGKTHVERVRDHFKRKCPKRPVSKTITACLPPALGPVKIAAFQRQFALWFYSTGMAFNKVNHATLVKDLVVLIPVPFYPVLPTTRELATTLLDSSYGKLKLVMVHRVKGKKSTLVTDAWTDVNGKSVINYVLLCGDDTYLSLSSTDSPESSSHSHSLSMNGRAWCCGGAPCWSS</sequence>
<dbReference type="Proteomes" id="UP000760860">
    <property type="component" value="Unassembled WGS sequence"/>
</dbReference>
<feature type="compositionally biased region" description="Polar residues" evidence="5">
    <location>
        <begin position="8"/>
        <end position="21"/>
    </location>
</feature>
<dbReference type="EMBL" id="RCMK01002890">
    <property type="protein sequence ID" value="KAG2877828.1"/>
    <property type="molecule type" value="Genomic_DNA"/>
</dbReference>